<evidence type="ECO:0000313" key="2">
    <source>
        <dbReference type="Proteomes" id="UP000469159"/>
    </source>
</evidence>
<proteinExistence type="predicted"/>
<accession>A0A6I4UYV9</accession>
<reference evidence="1 2" key="1">
    <citation type="submission" date="2019-12" db="EMBL/GenBank/DDBJ databases">
        <title>Genomic-based taxomic classification of the family Erythrobacteraceae.</title>
        <authorList>
            <person name="Xu L."/>
        </authorList>
    </citation>
    <scope>NUCLEOTIDE SEQUENCE [LARGE SCALE GENOMIC DNA]</scope>
    <source>
        <strain evidence="1 2">MCCC 1K02066</strain>
    </source>
</reference>
<evidence type="ECO:0000313" key="1">
    <source>
        <dbReference type="EMBL" id="MXP42085.1"/>
    </source>
</evidence>
<dbReference type="Proteomes" id="UP000469159">
    <property type="component" value="Unassembled WGS sequence"/>
</dbReference>
<keyword evidence="2" id="KW-1185">Reference proteome</keyword>
<protein>
    <submittedName>
        <fullName evidence="1">Uncharacterized protein</fullName>
    </submittedName>
</protein>
<name>A0A6I4UYV9_9SPHN</name>
<gene>
    <name evidence="1" type="ORF">GRI75_10580</name>
</gene>
<dbReference type="EMBL" id="WTYK01000005">
    <property type="protein sequence ID" value="MXP42085.1"/>
    <property type="molecule type" value="Genomic_DNA"/>
</dbReference>
<organism evidence="1 2">
    <name type="scientific">Croceibacterium soli</name>
    <dbReference type="NCBI Taxonomy" id="1739690"/>
    <lineage>
        <taxon>Bacteria</taxon>
        <taxon>Pseudomonadati</taxon>
        <taxon>Pseudomonadota</taxon>
        <taxon>Alphaproteobacteria</taxon>
        <taxon>Sphingomonadales</taxon>
        <taxon>Erythrobacteraceae</taxon>
        <taxon>Croceibacterium</taxon>
    </lineage>
</organism>
<sequence>MPLQKDPKFSHLCLRYRDPDGRSHLVEIDDQLVENAAPSRREVLALADVLDERLAAL</sequence>
<comment type="caution">
    <text evidence="1">The sequence shown here is derived from an EMBL/GenBank/DDBJ whole genome shotgun (WGS) entry which is preliminary data.</text>
</comment>
<dbReference type="RefSeq" id="WP_160746938.1">
    <property type="nucleotide sequence ID" value="NZ_WTYK01000005.1"/>
</dbReference>
<dbReference type="AlphaFoldDB" id="A0A6I4UYV9"/>